<dbReference type="PANTHER" id="PTHR45784">
    <property type="entry name" value="C-TYPE LECTIN DOMAIN FAMILY 20 MEMBER A-RELATED"/>
    <property type="match status" value="1"/>
</dbReference>
<organism evidence="4 5">
    <name type="scientific">Onychostoma macrolepis</name>
    <dbReference type="NCBI Taxonomy" id="369639"/>
    <lineage>
        <taxon>Eukaryota</taxon>
        <taxon>Metazoa</taxon>
        <taxon>Chordata</taxon>
        <taxon>Craniata</taxon>
        <taxon>Vertebrata</taxon>
        <taxon>Euteleostomi</taxon>
        <taxon>Actinopterygii</taxon>
        <taxon>Neopterygii</taxon>
        <taxon>Teleostei</taxon>
        <taxon>Ostariophysi</taxon>
        <taxon>Cypriniformes</taxon>
        <taxon>Cyprinidae</taxon>
        <taxon>Acrossocheilinae</taxon>
        <taxon>Onychostoma</taxon>
    </lineage>
</organism>
<sequence>MLPTRALLYGFKEKNKTRKQHGSTSLNRLDSCLQCSSVDEEASTSLPISSGGTTFGKASPNAGKAPMTPSDCIRDGTGRDEWHWSSGEPALYLNWEPGQPDGGDECAVMANGEWHDLTCSDNRHFICNNKEIQRRVMNVVKRASTAAVWLGLHNYCIMNMWLWLSGEIVCYQNWAPGNGTTPENCKLEKRKGAVQSGGDQRWISLPESHKLNFICSRN</sequence>
<accession>A0A7J6D4P8</accession>
<proteinExistence type="predicted"/>
<dbReference type="Gene3D" id="3.10.100.10">
    <property type="entry name" value="Mannose-Binding Protein A, subunit A"/>
    <property type="match status" value="2"/>
</dbReference>
<dbReference type="PANTHER" id="PTHR45784:SF3">
    <property type="entry name" value="C-TYPE LECTIN DOMAIN FAMILY 4 MEMBER K-LIKE-RELATED"/>
    <property type="match status" value="1"/>
</dbReference>
<name>A0A7J6D4P8_9TELE</name>
<dbReference type="SUPFAM" id="SSF56436">
    <property type="entry name" value="C-type lectin-like"/>
    <property type="match status" value="2"/>
</dbReference>
<evidence type="ECO:0000313" key="5">
    <source>
        <dbReference type="Proteomes" id="UP000579812"/>
    </source>
</evidence>
<keyword evidence="5" id="KW-1185">Reference proteome</keyword>
<dbReference type="PROSITE" id="PS00615">
    <property type="entry name" value="C_TYPE_LECTIN_1"/>
    <property type="match status" value="1"/>
</dbReference>
<protein>
    <recommendedName>
        <fullName evidence="3">C-type lectin domain-containing protein</fullName>
    </recommendedName>
</protein>
<evidence type="ECO:0000256" key="2">
    <source>
        <dbReference type="SAM" id="MobiDB-lite"/>
    </source>
</evidence>
<dbReference type="CDD" id="cd00037">
    <property type="entry name" value="CLECT"/>
    <property type="match status" value="1"/>
</dbReference>
<dbReference type="PROSITE" id="PS50041">
    <property type="entry name" value="C_TYPE_LECTIN_2"/>
    <property type="match status" value="2"/>
</dbReference>
<feature type="domain" description="C-type lectin" evidence="3">
    <location>
        <begin position="73"/>
        <end position="128"/>
    </location>
</feature>
<dbReference type="InterPro" id="IPR018378">
    <property type="entry name" value="C-type_lectin_CS"/>
</dbReference>
<evidence type="ECO:0000313" key="4">
    <source>
        <dbReference type="EMBL" id="KAF4114201.1"/>
    </source>
</evidence>
<dbReference type="InterPro" id="IPR016186">
    <property type="entry name" value="C-type_lectin-like/link_sf"/>
</dbReference>
<dbReference type="EMBL" id="JAAMOB010000004">
    <property type="protein sequence ID" value="KAF4114201.1"/>
    <property type="molecule type" value="Genomic_DNA"/>
</dbReference>
<evidence type="ECO:0000259" key="3">
    <source>
        <dbReference type="PROSITE" id="PS50041"/>
    </source>
</evidence>
<dbReference type="Pfam" id="PF00059">
    <property type="entry name" value="Lectin_C"/>
    <property type="match status" value="2"/>
</dbReference>
<keyword evidence="1" id="KW-1015">Disulfide bond</keyword>
<evidence type="ECO:0000256" key="1">
    <source>
        <dbReference type="ARBA" id="ARBA00023157"/>
    </source>
</evidence>
<dbReference type="InterPro" id="IPR001304">
    <property type="entry name" value="C-type_lectin-like"/>
</dbReference>
<gene>
    <name evidence="4" type="ORF">G5714_004424</name>
</gene>
<dbReference type="AlphaFoldDB" id="A0A7J6D4P8"/>
<dbReference type="Proteomes" id="UP000579812">
    <property type="component" value="Unassembled WGS sequence"/>
</dbReference>
<feature type="compositionally biased region" description="Polar residues" evidence="2">
    <location>
        <begin position="43"/>
        <end position="52"/>
    </location>
</feature>
<comment type="caution">
    <text evidence="4">The sequence shown here is derived from an EMBL/GenBank/DDBJ whole genome shotgun (WGS) entry which is preliminary data.</text>
</comment>
<reference evidence="4 5" key="1">
    <citation type="submission" date="2020-04" db="EMBL/GenBank/DDBJ databases">
        <title>Chromosome-level genome assembly of a cyprinid fish Onychostoma macrolepis by integration of Nanopore Sequencing, Bionano and Hi-C technology.</title>
        <authorList>
            <person name="Wang D."/>
        </authorList>
    </citation>
    <scope>NUCLEOTIDE SEQUENCE [LARGE SCALE GENOMIC DNA]</scope>
    <source>
        <strain evidence="4">SWU-2019</strain>
        <tissue evidence="4">Muscle</tissue>
    </source>
</reference>
<feature type="domain" description="C-type lectin" evidence="3">
    <location>
        <begin position="128"/>
        <end position="216"/>
    </location>
</feature>
<dbReference type="InterPro" id="IPR016187">
    <property type="entry name" value="CTDL_fold"/>
</dbReference>
<feature type="region of interest" description="Disordered" evidence="2">
    <location>
        <begin position="43"/>
        <end position="70"/>
    </location>
</feature>